<feature type="binding site" evidence="9">
    <location>
        <position position="123"/>
    </location>
    <ligand>
        <name>(2E)-4-hydroxy-3-methylbut-2-enyl diphosphate</name>
        <dbReference type="ChEBI" id="CHEBI:128753"/>
    </ligand>
</feature>
<feature type="transmembrane region" description="Helical" evidence="10">
    <location>
        <begin position="452"/>
        <end position="472"/>
    </location>
</feature>
<evidence type="ECO:0000313" key="12">
    <source>
        <dbReference type="Proteomes" id="UP000189670"/>
    </source>
</evidence>
<evidence type="ECO:0000256" key="1">
    <source>
        <dbReference type="ARBA" id="ARBA00004141"/>
    </source>
</evidence>
<dbReference type="GO" id="GO:0016765">
    <property type="term" value="F:transferase activity, transferring alkyl or aryl (other than methyl) groups"/>
    <property type="evidence" value="ECO:0007669"/>
    <property type="project" value="InterPro"/>
</dbReference>
<dbReference type="Gene3D" id="3.40.1010.20">
    <property type="entry name" value="4-hydroxy-3-methylbut-2-enyl diphosphate reductase, catalytic domain"/>
    <property type="match status" value="2"/>
</dbReference>
<feature type="binding site" evidence="9">
    <location>
        <position position="219"/>
    </location>
    <ligand>
        <name>(2E)-4-hydroxy-3-methylbut-2-enyl diphosphate</name>
        <dbReference type="ChEBI" id="CHEBI:128753"/>
    </ligand>
</feature>
<gene>
    <name evidence="9" type="primary">ispH</name>
    <name evidence="11" type="ORF">OMM_03951</name>
</gene>
<dbReference type="PANTHER" id="PTHR30426:SF0">
    <property type="entry name" value="4-HYDROXY-3-METHYLBUT-2-ENYL DIPHOSPHATE REDUCTASE"/>
    <property type="match status" value="1"/>
</dbReference>
<feature type="binding site" evidence="9">
    <location>
        <position position="219"/>
    </location>
    <ligand>
        <name>dimethylallyl diphosphate</name>
        <dbReference type="ChEBI" id="CHEBI:57623"/>
    </ligand>
</feature>
<comment type="catalytic activity">
    <reaction evidence="9">
        <text>dimethylallyl diphosphate + 2 oxidized [2Fe-2S]-[ferredoxin] + H2O = (2E)-4-hydroxy-3-methylbut-2-enyl diphosphate + 2 reduced [2Fe-2S]-[ferredoxin] + 2 H(+)</text>
        <dbReference type="Rhea" id="RHEA:24825"/>
        <dbReference type="Rhea" id="RHEA-COMP:10000"/>
        <dbReference type="Rhea" id="RHEA-COMP:10001"/>
        <dbReference type="ChEBI" id="CHEBI:15377"/>
        <dbReference type="ChEBI" id="CHEBI:15378"/>
        <dbReference type="ChEBI" id="CHEBI:33737"/>
        <dbReference type="ChEBI" id="CHEBI:33738"/>
        <dbReference type="ChEBI" id="CHEBI:57623"/>
        <dbReference type="ChEBI" id="CHEBI:128753"/>
        <dbReference type="EC" id="1.17.7.4"/>
    </reaction>
</comment>
<feature type="binding site" evidence="9">
    <location>
        <position position="41"/>
    </location>
    <ligand>
        <name>dimethylallyl diphosphate</name>
        <dbReference type="ChEBI" id="CHEBI:57623"/>
    </ligand>
</feature>
<evidence type="ECO:0000256" key="4">
    <source>
        <dbReference type="ARBA" id="ARBA00022723"/>
    </source>
</evidence>
<sequence>MKLTLARTAGFCMGVRRAVDMVLDAANRADGHVCTFGPLIHNSQVLEILKNKGISLLDHIPEKGQGTVLIRAHGVPPEEKQALEAAGFSVIDATCPRVIKVQTIIHKYAKLGYHTLILGDVDHSEVKGLMGYTQGNGFVIQDISDLEKLSKFPQAIMVAQTTQNHDLFSQVSAYIESNHPHYLIFNTICDSTSKRQAEVKEIAKNADAVVVVGGKNSGNTKRLHQIVQQQNIPSYHIETENDLPEQAFQYYHRVGITAGASTPNWIINRVCHRLETLSSTQLGTILQFWQTFQQALLFTNIFVAFGAGCLAFASMCMQGIPPVFAQVMMAFLYVLSMHTLNNYISRKAERYNYPYRAAFYERFRIPLLVMAFTAGLSGLILAYIQGVLAFIILLTMSLLGMTYKLTLFPSGVTSYKIHKIQDIPGSKTILIAVAWGIVTSILPSIIEKGDVPLSSLIVFIWSTGLVFGRCAFFDLLDIQGNRIVGQETLPGVMGEARTMRMLRWLSTGLFLWGIIFYFVGITHITSALVCVTALLFHSLLRFYEKKRLVSSTRLHFFVESHFVVCGLMAWGPWWIMG</sequence>
<dbReference type="UniPathway" id="UPA00056">
    <property type="reaction ID" value="UER00097"/>
</dbReference>
<dbReference type="GO" id="GO:0050992">
    <property type="term" value="P:dimethylallyl diphosphate biosynthetic process"/>
    <property type="evidence" value="ECO:0007669"/>
    <property type="project" value="UniProtKB-UniRule"/>
</dbReference>
<comment type="pathway">
    <text evidence="9">Isoprenoid biosynthesis; isopentenyl diphosphate biosynthesis via DXP pathway; isopentenyl diphosphate from 1-deoxy-D-xylulose 5-phosphate: step 6/6.</text>
</comment>
<dbReference type="GO" id="GO:0019288">
    <property type="term" value="P:isopentenyl diphosphate biosynthetic process, methylerythritol 4-phosphate pathway"/>
    <property type="evidence" value="ECO:0007669"/>
    <property type="project" value="UniProtKB-UniRule"/>
</dbReference>
<reference evidence="12" key="1">
    <citation type="submission" date="2012-11" db="EMBL/GenBank/DDBJ databases">
        <authorList>
            <person name="Lucero-Rivera Y.E."/>
            <person name="Tovar-Ramirez D."/>
        </authorList>
    </citation>
    <scope>NUCLEOTIDE SEQUENCE [LARGE SCALE GENOMIC DNA]</scope>
    <source>
        <strain evidence="12">Araruama</strain>
    </source>
</reference>
<dbReference type="EC" id="1.17.7.4" evidence="9"/>
<dbReference type="Proteomes" id="UP000189670">
    <property type="component" value="Unassembled WGS sequence"/>
</dbReference>
<comment type="caution">
    <text evidence="11">The sequence shown here is derived from an EMBL/GenBank/DDBJ whole genome shotgun (WGS) entry which is preliminary data.</text>
</comment>
<evidence type="ECO:0000256" key="7">
    <source>
        <dbReference type="ARBA" id="ARBA00023014"/>
    </source>
</evidence>
<keyword evidence="5 10" id="KW-1133">Transmembrane helix</keyword>
<feature type="binding site" evidence="9">
    <location>
        <position position="217"/>
    </location>
    <ligand>
        <name>(2E)-4-hydroxy-3-methylbut-2-enyl diphosphate</name>
        <dbReference type="ChEBI" id="CHEBI:128753"/>
    </ligand>
</feature>
<dbReference type="Pfam" id="PF02401">
    <property type="entry name" value="LYTB"/>
    <property type="match status" value="1"/>
</dbReference>
<keyword evidence="8 10" id="KW-0472">Membrane</keyword>
<comment type="cofactor">
    <cofactor evidence="9">
        <name>[4Fe-4S] cluster</name>
        <dbReference type="ChEBI" id="CHEBI:49883"/>
    </cofactor>
    <text evidence="9">Binds 1 [4Fe-4S] cluster per subunit.</text>
</comment>
<feature type="transmembrane region" description="Helical" evidence="10">
    <location>
        <begin position="295"/>
        <end position="317"/>
    </location>
</feature>
<dbReference type="NCBIfam" id="TIGR00216">
    <property type="entry name" value="ispH_lytB"/>
    <property type="match status" value="1"/>
</dbReference>
<dbReference type="Pfam" id="PF01040">
    <property type="entry name" value="UbiA"/>
    <property type="match status" value="1"/>
</dbReference>
<feature type="transmembrane region" description="Helical" evidence="10">
    <location>
        <begin position="365"/>
        <end position="384"/>
    </location>
</feature>
<keyword evidence="2 9" id="KW-0004">4Fe-4S</keyword>
<dbReference type="EMBL" id="ATBP01000652">
    <property type="protein sequence ID" value="ETR69408.1"/>
    <property type="molecule type" value="Genomic_DNA"/>
</dbReference>
<keyword evidence="9" id="KW-0560">Oxidoreductase</keyword>
<dbReference type="GO" id="GO:0016114">
    <property type="term" value="P:terpenoid biosynthetic process"/>
    <property type="evidence" value="ECO:0007669"/>
    <property type="project" value="UniProtKB-UniRule"/>
</dbReference>
<feature type="binding site" evidence="9">
    <location>
        <position position="217"/>
    </location>
    <ligand>
        <name>dimethylallyl diphosphate</name>
        <dbReference type="ChEBI" id="CHEBI:57623"/>
    </ligand>
</feature>
<evidence type="ECO:0000256" key="5">
    <source>
        <dbReference type="ARBA" id="ARBA00022989"/>
    </source>
</evidence>
<feature type="transmembrane region" description="Helical" evidence="10">
    <location>
        <begin position="323"/>
        <end position="344"/>
    </location>
</feature>
<feature type="binding site" evidence="9">
    <location>
        <position position="261"/>
    </location>
    <ligand>
        <name>dimethylallyl diphosphate</name>
        <dbReference type="ChEBI" id="CHEBI:57623"/>
    </ligand>
</feature>
<dbReference type="CDD" id="cd13967">
    <property type="entry name" value="PT_UbiA_5"/>
    <property type="match status" value="1"/>
</dbReference>
<evidence type="ECO:0000313" key="11">
    <source>
        <dbReference type="EMBL" id="ETR69408.1"/>
    </source>
</evidence>
<feature type="active site" description="Proton donor" evidence="9">
    <location>
        <position position="125"/>
    </location>
</feature>
<protein>
    <recommendedName>
        <fullName evidence="9">4-hydroxy-3-methylbut-2-enyl diphosphate reductase</fullName>
        <shortName evidence="9">HMBPP reductase</shortName>
        <ecNumber evidence="9">1.17.7.4</ecNumber>
    </recommendedName>
</protein>
<feature type="binding site" evidence="9">
    <location>
        <position position="219"/>
    </location>
    <ligand>
        <name>isopentenyl diphosphate</name>
        <dbReference type="ChEBI" id="CHEBI:128769"/>
    </ligand>
</feature>
<evidence type="ECO:0000256" key="2">
    <source>
        <dbReference type="ARBA" id="ARBA00022485"/>
    </source>
</evidence>
<proteinExistence type="inferred from homology"/>
<comment type="function">
    <text evidence="9">Catalyzes the conversion of 1-hydroxy-2-methyl-2-(E)-butenyl 4-diphosphate (HMBPP) into a mixture of isopentenyl diphosphate (IPP) and dimethylallyl diphosphate (DMAPP). Acts in the terminal step of the DOXP/MEP pathway for isoprenoid precursor biosynthesis.</text>
</comment>
<keyword evidence="4 9" id="KW-0479">Metal-binding</keyword>
<feature type="binding site" evidence="9">
    <location>
        <position position="73"/>
    </location>
    <ligand>
        <name>dimethylallyl diphosphate</name>
        <dbReference type="ChEBI" id="CHEBI:57623"/>
    </ligand>
</feature>
<feature type="transmembrane region" description="Helical" evidence="10">
    <location>
        <begin position="390"/>
        <end position="408"/>
    </location>
</feature>
<feature type="transmembrane region" description="Helical" evidence="10">
    <location>
        <begin position="554"/>
        <end position="575"/>
    </location>
</feature>
<feature type="binding site" evidence="9">
    <location>
        <position position="123"/>
    </location>
    <ligand>
        <name>dimethylallyl diphosphate</name>
        <dbReference type="ChEBI" id="CHEBI:57623"/>
    </ligand>
</feature>
<feature type="transmembrane region" description="Helical" evidence="10">
    <location>
        <begin position="501"/>
        <end position="518"/>
    </location>
</feature>
<dbReference type="UniPathway" id="UPA00059">
    <property type="reaction ID" value="UER00105"/>
</dbReference>
<feature type="binding site" evidence="9">
    <location>
        <position position="73"/>
    </location>
    <ligand>
        <name>isopentenyl diphosphate</name>
        <dbReference type="ChEBI" id="CHEBI:128769"/>
    </ligand>
</feature>
<keyword evidence="9" id="KW-0414">Isoprene biosynthesis</keyword>
<dbReference type="PANTHER" id="PTHR30426">
    <property type="entry name" value="4-HYDROXY-3-METHYLBUT-2-ENYL DIPHOSPHATE REDUCTASE"/>
    <property type="match status" value="1"/>
</dbReference>
<comment type="caution">
    <text evidence="9">Lacks conserved residue(s) required for the propagation of feature annotation.</text>
</comment>
<dbReference type="HAMAP" id="MF_00191">
    <property type="entry name" value="IspH"/>
    <property type="match status" value="1"/>
</dbReference>
<keyword evidence="6 9" id="KW-0408">Iron</keyword>
<dbReference type="InterPro" id="IPR000537">
    <property type="entry name" value="UbiA_prenyltransferase"/>
</dbReference>
<name>A0A1V1P3N4_9BACT</name>
<comment type="similarity">
    <text evidence="9">Belongs to the IspH family.</text>
</comment>
<dbReference type="Gene3D" id="3.40.50.11270">
    <property type="match status" value="1"/>
</dbReference>
<organism evidence="11 12">
    <name type="scientific">Candidatus Magnetoglobus multicellularis str. Araruama</name>
    <dbReference type="NCBI Taxonomy" id="890399"/>
    <lineage>
        <taxon>Bacteria</taxon>
        <taxon>Pseudomonadati</taxon>
        <taxon>Thermodesulfobacteriota</taxon>
        <taxon>Desulfobacteria</taxon>
        <taxon>Desulfobacterales</taxon>
        <taxon>Desulfobacteraceae</taxon>
        <taxon>Candidatus Magnetoglobus</taxon>
    </lineage>
</organism>
<evidence type="ECO:0000256" key="8">
    <source>
        <dbReference type="ARBA" id="ARBA00023136"/>
    </source>
</evidence>
<accession>A0A1V1P3N4</accession>
<feature type="binding site" evidence="9">
    <location>
        <position position="73"/>
    </location>
    <ligand>
        <name>(2E)-4-hydroxy-3-methylbut-2-enyl diphosphate</name>
        <dbReference type="ChEBI" id="CHEBI:128753"/>
    </ligand>
</feature>
<feature type="binding site" evidence="9">
    <location>
        <position position="261"/>
    </location>
    <ligand>
        <name>isopentenyl diphosphate</name>
        <dbReference type="ChEBI" id="CHEBI:128769"/>
    </ligand>
</feature>
<comment type="pathway">
    <text evidence="9">Isoprenoid biosynthesis; dimethylallyl diphosphate biosynthesis; dimethylallyl diphosphate from (2E)-4-hydroxy-3-methylbutenyl diphosphate: step 1/1.</text>
</comment>
<evidence type="ECO:0000256" key="6">
    <source>
        <dbReference type="ARBA" id="ARBA00023004"/>
    </source>
</evidence>
<feature type="binding site" evidence="9">
    <location>
        <position position="41"/>
    </location>
    <ligand>
        <name>(2E)-4-hydroxy-3-methylbut-2-enyl diphosphate</name>
        <dbReference type="ChEBI" id="CHEBI:128753"/>
    </ligand>
</feature>
<dbReference type="AlphaFoldDB" id="A0A1V1P3N4"/>
<keyword evidence="3 10" id="KW-0812">Transmembrane</keyword>
<feature type="transmembrane region" description="Helical" evidence="10">
    <location>
        <begin position="429"/>
        <end position="446"/>
    </location>
</feature>
<keyword evidence="7 9" id="KW-0411">Iron-sulfur</keyword>
<dbReference type="InterPro" id="IPR003451">
    <property type="entry name" value="LytB/IspH"/>
</dbReference>
<feature type="binding site" evidence="9">
    <location>
        <position position="161"/>
    </location>
    <ligand>
        <name>(2E)-4-hydroxy-3-methylbut-2-enyl diphosphate</name>
        <dbReference type="ChEBI" id="CHEBI:128753"/>
    </ligand>
</feature>
<evidence type="ECO:0000256" key="10">
    <source>
        <dbReference type="SAM" id="Phobius"/>
    </source>
</evidence>
<feature type="binding site" evidence="9">
    <location>
        <position position="217"/>
    </location>
    <ligand>
        <name>isopentenyl diphosphate</name>
        <dbReference type="ChEBI" id="CHEBI:128769"/>
    </ligand>
</feature>
<dbReference type="GO" id="GO:0051745">
    <property type="term" value="F:4-hydroxy-3-methylbut-2-enyl diphosphate reductase activity"/>
    <property type="evidence" value="ECO:0007669"/>
    <property type="project" value="UniProtKB-UniRule"/>
</dbReference>
<feature type="binding site" evidence="9">
    <location>
        <position position="12"/>
    </location>
    <ligand>
        <name>[4Fe-4S] cluster</name>
        <dbReference type="ChEBI" id="CHEBI:49883"/>
    </ligand>
</feature>
<dbReference type="CDD" id="cd13944">
    <property type="entry name" value="lytB_ispH"/>
    <property type="match status" value="1"/>
</dbReference>
<feature type="binding site" evidence="9">
    <location>
        <position position="261"/>
    </location>
    <ligand>
        <name>(2E)-4-hydroxy-3-methylbut-2-enyl diphosphate</name>
        <dbReference type="ChEBI" id="CHEBI:128753"/>
    </ligand>
</feature>
<feature type="binding site" evidence="9">
    <location>
        <position position="41"/>
    </location>
    <ligand>
        <name>isopentenyl diphosphate</name>
        <dbReference type="ChEBI" id="CHEBI:128769"/>
    </ligand>
</feature>
<feature type="binding site" evidence="9">
    <location>
        <position position="123"/>
    </location>
    <ligand>
        <name>isopentenyl diphosphate</name>
        <dbReference type="ChEBI" id="CHEBI:128769"/>
    </ligand>
</feature>
<feature type="binding site" evidence="9">
    <location>
        <position position="95"/>
    </location>
    <ligand>
        <name>[4Fe-4S] cluster</name>
        <dbReference type="ChEBI" id="CHEBI:49883"/>
    </ligand>
</feature>
<comment type="subcellular location">
    <subcellularLocation>
        <location evidence="1">Membrane</location>
        <topology evidence="1">Multi-pass membrane protein</topology>
    </subcellularLocation>
</comment>
<dbReference type="GO" id="GO:0046872">
    <property type="term" value="F:metal ion binding"/>
    <property type="evidence" value="ECO:0007669"/>
    <property type="project" value="UniProtKB-KW"/>
</dbReference>
<comment type="catalytic activity">
    <reaction evidence="9">
        <text>isopentenyl diphosphate + 2 oxidized [2Fe-2S]-[ferredoxin] + H2O = (2E)-4-hydroxy-3-methylbut-2-enyl diphosphate + 2 reduced [2Fe-2S]-[ferredoxin] + 2 H(+)</text>
        <dbReference type="Rhea" id="RHEA:24488"/>
        <dbReference type="Rhea" id="RHEA-COMP:10000"/>
        <dbReference type="Rhea" id="RHEA-COMP:10001"/>
        <dbReference type="ChEBI" id="CHEBI:15377"/>
        <dbReference type="ChEBI" id="CHEBI:15378"/>
        <dbReference type="ChEBI" id="CHEBI:33737"/>
        <dbReference type="ChEBI" id="CHEBI:33738"/>
        <dbReference type="ChEBI" id="CHEBI:128753"/>
        <dbReference type="ChEBI" id="CHEBI:128769"/>
        <dbReference type="EC" id="1.17.7.4"/>
    </reaction>
</comment>
<evidence type="ECO:0000256" key="9">
    <source>
        <dbReference type="HAMAP-Rule" id="MF_00191"/>
    </source>
</evidence>
<evidence type="ECO:0000256" key="3">
    <source>
        <dbReference type="ARBA" id="ARBA00022692"/>
    </source>
</evidence>
<dbReference type="GO" id="GO:0051539">
    <property type="term" value="F:4 iron, 4 sulfur cluster binding"/>
    <property type="evidence" value="ECO:0007669"/>
    <property type="project" value="UniProtKB-UniRule"/>
</dbReference>
<dbReference type="GO" id="GO:0016020">
    <property type="term" value="C:membrane"/>
    <property type="evidence" value="ECO:0007669"/>
    <property type="project" value="UniProtKB-SubCell"/>
</dbReference>
<feature type="binding site" evidence="9">
    <location>
        <position position="189"/>
    </location>
    <ligand>
        <name>[4Fe-4S] cluster</name>
        <dbReference type="ChEBI" id="CHEBI:49883"/>
    </ligand>
</feature>
<feature type="transmembrane region" description="Helical" evidence="10">
    <location>
        <begin position="524"/>
        <end position="542"/>
    </location>
</feature>